<dbReference type="EMBL" id="BMCM01000001">
    <property type="protein sequence ID" value="GGD67091.1"/>
    <property type="molecule type" value="Genomic_DNA"/>
</dbReference>
<comment type="caution">
    <text evidence="4">The sequence shown here is derived from an EMBL/GenBank/DDBJ whole genome shotgun (WGS) entry which is preliminary data.</text>
</comment>
<protein>
    <submittedName>
        <fullName evidence="4">Molybdate-binding protein</fullName>
    </submittedName>
</protein>
<dbReference type="SUPFAM" id="SSF53850">
    <property type="entry name" value="Periplasmic binding protein-like II"/>
    <property type="match status" value="1"/>
</dbReference>
<reference evidence="5" key="1">
    <citation type="journal article" date="2019" name="Int. J. Syst. Evol. Microbiol.">
        <title>The Global Catalogue of Microorganisms (GCM) 10K type strain sequencing project: providing services to taxonomists for standard genome sequencing and annotation.</title>
        <authorList>
            <consortium name="The Broad Institute Genomics Platform"/>
            <consortium name="The Broad Institute Genome Sequencing Center for Infectious Disease"/>
            <person name="Wu L."/>
            <person name="Ma J."/>
        </authorList>
    </citation>
    <scope>NUCLEOTIDE SEQUENCE [LARGE SCALE GENOMIC DNA]</scope>
    <source>
        <strain evidence="5">CCM 7640</strain>
    </source>
</reference>
<accession>A0ABQ1RDV0</accession>
<dbReference type="Pfam" id="PF13531">
    <property type="entry name" value="SBP_bac_11"/>
    <property type="match status" value="1"/>
</dbReference>
<evidence type="ECO:0000313" key="4">
    <source>
        <dbReference type="EMBL" id="GGD67091.1"/>
    </source>
</evidence>
<dbReference type="InterPro" id="IPR050682">
    <property type="entry name" value="ModA/WtpA"/>
</dbReference>
<evidence type="ECO:0000256" key="2">
    <source>
        <dbReference type="ARBA" id="ARBA00022723"/>
    </source>
</evidence>
<keyword evidence="2" id="KW-0479">Metal-binding</keyword>
<comment type="similarity">
    <text evidence="1">Belongs to the bacterial solute-binding protein ModA family.</text>
</comment>
<sequence length="269" mass="27045">MITPLLRRAAAITTIIGALGLAGCAGSTADAGPSAGSDASSADELTGELTIFAAASLSGAFDELSAEFEKQQPDVDVLPISYDGSSVLATQLIEGAAADVFASADEPNMAKVTDEGLADDASAFATNIMQIAVAPGNPHEIDGLEDLTDTSLLTVLCAPEVPCGNASHTLLDAAGLALTPASEEQNVTAVLTKVKSGEADAGLVYRTDVTAAGDEVEGVEIEGAEKATNVYPLTTLADAQNAPAAQAFVDFVLSDAGQKVLADFGFGAP</sequence>
<proteinExistence type="inferred from homology"/>
<evidence type="ECO:0000256" key="1">
    <source>
        <dbReference type="ARBA" id="ARBA00009175"/>
    </source>
</evidence>
<dbReference type="NCBIfam" id="TIGR01256">
    <property type="entry name" value="modA"/>
    <property type="match status" value="1"/>
</dbReference>
<evidence type="ECO:0000313" key="5">
    <source>
        <dbReference type="Proteomes" id="UP000629365"/>
    </source>
</evidence>
<dbReference type="PANTHER" id="PTHR30632">
    <property type="entry name" value="MOLYBDATE-BINDING PERIPLASMIC PROTEIN"/>
    <property type="match status" value="1"/>
</dbReference>
<keyword evidence="5" id="KW-1185">Reference proteome</keyword>
<dbReference type="PROSITE" id="PS51257">
    <property type="entry name" value="PROKAR_LIPOPROTEIN"/>
    <property type="match status" value="1"/>
</dbReference>
<dbReference type="PANTHER" id="PTHR30632:SF0">
    <property type="entry name" value="SULFATE-BINDING PROTEIN"/>
    <property type="match status" value="1"/>
</dbReference>
<keyword evidence="3" id="KW-0732">Signal</keyword>
<dbReference type="RefSeq" id="WP_229702705.1">
    <property type="nucleotide sequence ID" value="NZ_BMCM01000001.1"/>
</dbReference>
<dbReference type="Gene3D" id="3.40.190.10">
    <property type="entry name" value="Periplasmic binding protein-like II"/>
    <property type="match status" value="2"/>
</dbReference>
<gene>
    <name evidence="4" type="ORF">GCM10007269_07800</name>
</gene>
<dbReference type="InterPro" id="IPR005950">
    <property type="entry name" value="ModA"/>
</dbReference>
<dbReference type="Proteomes" id="UP000629365">
    <property type="component" value="Unassembled WGS sequence"/>
</dbReference>
<dbReference type="PIRSF" id="PIRSF004846">
    <property type="entry name" value="ModA"/>
    <property type="match status" value="1"/>
</dbReference>
<organism evidence="4 5">
    <name type="scientific">Microbacterium murale</name>
    <dbReference type="NCBI Taxonomy" id="1081040"/>
    <lineage>
        <taxon>Bacteria</taxon>
        <taxon>Bacillati</taxon>
        <taxon>Actinomycetota</taxon>
        <taxon>Actinomycetes</taxon>
        <taxon>Micrococcales</taxon>
        <taxon>Microbacteriaceae</taxon>
        <taxon>Microbacterium</taxon>
    </lineage>
</organism>
<name>A0ABQ1RDV0_9MICO</name>
<evidence type="ECO:0000256" key="3">
    <source>
        <dbReference type="ARBA" id="ARBA00022729"/>
    </source>
</evidence>